<dbReference type="SFLD" id="SFLDS00019">
    <property type="entry name" value="Glutathione_Transferase_(cytos"/>
    <property type="match status" value="1"/>
</dbReference>
<feature type="domain" description="GST N-terminal" evidence="3">
    <location>
        <begin position="1"/>
        <end position="90"/>
    </location>
</feature>
<dbReference type="RefSeq" id="XP_018138268.1">
    <property type="nucleotide sequence ID" value="XM_018294548.1"/>
</dbReference>
<dbReference type="SUPFAM" id="SSF47616">
    <property type="entry name" value="GST C-terminal domain-like"/>
    <property type="match status" value="1"/>
</dbReference>
<dbReference type="InterPro" id="IPR040079">
    <property type="entry name" value="Glutathione_S-Trfase"/>
</dbReference>
<dbReference type="GO" id="GO:0006414">
    <property type="term" value="P:translational elongation"/>
    <property type="evidence" value="ECO:0007669"/>
    <property type="project" value="TreeGrafter"/>
</dbReference>
<keyword evidence="6" id="KW-1185">Reference proteome</keyword>
<comment type="caution">
    <text evidence="5">The sequence shown here is derived from an EMBL/GenBank/DDBJ whole genome shotgun (WGS) entry which is preliminary data.</text>
</comment>
<comment type="similarity">
    <text evidence="1 2">Belongs to the GST superfamily.</text>
</comment>
<dbReference type="SUPFAM" id="SSF52833">
    <property type="entry name" value="Thioredoxin-like"/>
    <property type="match status" value="1"/>
</dbReference>
<dbReference type="KEGG" id="pchm:VFPPC_16795"/>
<dbReference type="InterPro" id="IPR004045">
    <property type="entry name" value="Glutathione_S-Trfase_N"/>
</dbReference>
<evidence type="ECO:0000313" key="5">
    <source>
        <dbReference type="EMBL" id="OAQ60358.1"/>
    </source>
</evidence>
<dbReference type="InterPro" id="IPR036249">
    <property type="entry name" value="Thioredoxin-like_sf"/>
</dbReference>
<dbReference type="PANTHER" id="PTHR43986:SF10">
    <property type="entry name" value="ELONGATION FACTOR EEF-1B GAMMA SUBUNIT, PUTATIVE (AFU_ORTHOLOGUE AFUA_1G17120)-RELATED"/>
    <property type="match status" value="1"/>
</dbReference>
<dbReference type="STRING" id="1380566.A0A179F4J9"/>
<evidence type="ECO:0000259" key="4">
    <source>
        <dbReference type="PROSITE" id="PS50405"/>
    </source>
</evidence>
<accession>A0A179F4J9</accession>
<dbReference type="Gene3D" id="3.40.30.10">
    <property type="entry name" value="Glutaredoxin"/>
    <property type="match status" value="1"/>
</dbReference>
<dbReference type="InterPro" id="IPR050802">
    <property type="entry name" value="EF-GSTs"/>
</dbReference>
<dbReference type="InterPro" id="IPR036282">
    <property type="entry name" value="Glutathione-S-Trfase_C_sf"/>
</dbReference>
<dbReference type="Proteomes" id="UP000078397">
    <property type="component" value="Unassembled WGS sequence"/>
</dbReference>
<dbReference type="GO" id="GO:0005737">
    <property type="term" value="C:cytoplasm"/>
    <property type="evidence" value="ECO:0007669"/>
    <property type="project" value="TreeGrafter"/>
</dbReference>
<dbReference type="GeneID" id="28858542"/>
<dbReference type="SFLD" id="SFLDG00358">
    <property type="entry name" value="Main_(cytGST)"/>
    <property type="match status" value="1"/>
</dbReference>
<reference evidence="5 6" key="1">
    <citation type="journal article" date="2016" name="PLoS Pathog.">
        <title>Biosynthesis of antibiotic leucinostatins in bio-control fungus Purpureocillium lilacinum and their inhibition on phytophthora revealed by genome mining.</title>
        <authorList>
            <person name="Wang G."/>
            <person name="Liu Z."/>
            <person name="Lin R."/>
            <person name="Li E."/>
            <person name="Mao Z."/>
            <person name="Ling J."/>
            <person name="Yang Y."/>
            <person name="Yin W.B."/>
            <person name="Xie B."/>
        </authorList>
    </citation>
    <scope>NUCLEOTIDE SEQUENCE [LARGE SCALE GENOMIC DNA]</scope>
    <source>
        <strain evidence="5">170</strain>
    </source>
</reference>
<dbReference type="Pfam" id="PF00043">
    <property type="entry name" value="GST_C"/>
    <property type="match status" value="1"/>
</dbReference>
<dbReference type="PROSITE" id="PS50405">
    <property type="entry name" value="GST_CTER"/>
    <property type="match status" value="1"/>
</dbReference>
<gene>
    <name evidence="5" type="ORF">VFPPC_16795</name>
</gene>
<dbReference type="PROSITE" id="PS50404">
    <property type="entry name" value="GST_NTER"/>
    <property type="match status" value="1"/>
</dbReference>
<sequence>MAPIGSLHTLSGIPNIIHPKSRLAISTAAVTNQELTVPPGFEFGKTNRTPEFLSKFPQGKIPSFESSDGVLVTEGNAIAYYIADIAAAPVREQLLGGNAVERAKVQQWVHWATLHLSVPSETLLRWRFGFGVYDEKAEAEKGPEFKKALDYLEDQLKGRMWLLDDVREGKEGFSMADLAVSGALVAPFVVYIDEDMRKGYPNVVDWFKRMQGVEELKTLMKLDFVEKRKERPDA</sequence>
<dbReference type="OrthoDB" id="249703at2759"/>
<dbReference type="GO" id="GO:0005634">
    <property type="term" value="C:nucleus"/>
    <property type="evidence" value="ECO:0007669"/>
    <property type="project" value="TreeGrafter"/>
</dbReference>
<dbReference type="Pfam" id="PF02798">
    <property type="entry name" value="GST_N"/>
    <property type="match status" value="1"/>
</dbReference>
<proteinExistence type="inferred from homology"/>
<dbReference type="AlphaFoldDB" id="A0A179F4J9"/>
<name>A0A179F4J9_METCM</name>
<dbReference type="EMBL" id="LSBJ02000009">
    <property type="protein sequence ID" value="OAQ60358.1"/>
    <property type="molecule type" value="Genomic_DNA"/>
</dbReference>
<dbReference type="Gene3D" id="1.20.1050.10">
    <property type="match status" value="1"/>
</dbReference>
<evidence type="ECO:0000313" key="6">
    <source>
        <dbReference type="Proteomes" id="UP000078397"/>
    </source>
</evidence>
<evidence type="ECO:0000256" key="2">
    <source>
        <dbReference type="RuleBase" id="RU003494"/>
    </source>
</evidence>
<evidence type="ECO:0008006" key="7">
    <source>
        <dbReference type="Google" id="ProtNLM"/>
    </source>
</evidence>
<organism evidence="5 6">
    <name type="scientific">Pochonia chlamydosporia 170</name>
    <dbReference type="NCBI Taxonomy" id="1380566"/>
    <lineage>
        <taxon>Eukaryota</taxon>
        <taxon>Fungi</taxon>
        <taxon>Dikarya</taxon>
        <taxon>Ascomycota</taxon>
        <taxon>Pezizomycotina</taxon>
        <taxon>Sordariomycetes</taxon>
        <taxon>Hypocreomycetidae</taxon>
        <taxon>Hypocreales</taxon>
        <taxon>Clavicipitaceae</taxon>
        <taxon>Pochonia</taxon>
    </lineage>
</organism>
<feature type="domain" description="GST C-terminal" evidence="4">
    <location>
        <begin position="98"/>
        <end position="234"/>
    </location>
</feature>
<protein>
    <recommendedName>
        <fullName evidence="7">Glutathione S-transferase</fullName>
    </recommendedName>
</protein>
<dbReference type="PANTHER" id="PTHR43986">
    <property type="entry name" value="ELONGATION FACTOR 1-GAMMA"/>
    <property type="match status" value="1"/>
</dbReference>
<evidence type="ECO:0000259" key="3">
    <source>
        <dbReference type="PROSITE" id="PS50404"/>
    </source>
</evidence>
<evidence type="ECO:0000256" key="1">
    <source>
        <dbReference type="ARBA" id="ARBA00007409"/>
    </source>
</evidence>
<dbReference type="InterPro" id="IPR004046">
    <property type="entry name" value="GST_C"/>
</dbReference>
<dbReference type="InterPro" id="IPR010987">
    <property type="entry name" value="Glutathione-S-Trfase_C-like"/>
</dbReference>